<proteinExistence type="predicted"/>
<feature type="transmembrane region" description="Helical" evidence="1">
    <location>
        <begin position="9"/>
        <end position="26"/>
    </location>
</feature>
<keyword evidence="1" id="KW-1133">Transmembrane helix</keyword>
<dbReference type="AlphaFoldDB" id="A0A3M7SFW6"/>
<keyword evidence="3" id="KW-1185">Reference proteome</keyword>
<feature type="transmembrane region" description="Helical" evidence="1">
    <location>
        <begin position="93"/>
        <end position="111"/>
    </location>
</feature>
<keyword evidence="1" id="KW-0472">Membrane</keyword>
<dbReference type="Proteomes" id="UP000276133">
    <property type="component" value="Unassembled WGS sequence"/>
</dbReference>
<protein>
    <submittedName>
        <fullName evidence="2">Uncharacterized protein</fullName>
    </submittedName>
</protein>
<comment type="caution">
    <text evidence="2">The sequence shown here is derived from an EMBL/GenBank/DDBJ whole genome shotgun (WGS) entry which is preliminary data.</text>
</comment>
<organism evidence="2 3">
    <name type="scientific">Brachionus plicatilis</name>
    <name type="common">Marine rotifer</name>
    <name type="synonym">Brachionus muelleri</name>
    <dbReference type="NCBI Taxonomy" id="10195"/>
    <lineage>
        <taxon>Eukaryota</taxon>
        <taxon>Metazoa</taxon>
        <taxon>Spiralia</taxon>
        <taxon>Gnathifera</taxon>
        <taxon>Rotifera</taxon>
        <taxon>Eurotatoria</taxon>
        <taxon>Monogononta</taxon>
        <taxon>Pseudotrocha</taxon>
        <taxon>Ploima</taxon>
        <taxon>Brachionidae</taxon>
        <taxon>Brachionus</taxon>
    </lineage>
</organism>
<dbReference type="EMBL" id="REGN01001424">
    <property type="protein sequence ID" value="RNA34744.1"/>
    <property type="molecule type" value="Genomic_DNA"/>
</dbReference>
<name>A0A3M7SFW6_BRAPC</name>
<evidence type="ECO:0000313" key="2">
    <source>
        <dbReference type="EMBL" id="RNA34744.1"/>
    </source>
</evidence>
<reference evidence="2 3" key="1">
    <citation type="journal article" date="2018" name="Sci. Rep.">
        <title>Genomic signatures of local adaptation to the degree of environmental predictability in rotifers.</title>
        <authorList>
            <person name="Franch-Gras L."/>
            <person name="Hahn C."/>
            <person name="Garcia-Roger E.M."/>
            <person name="Carmona M.J."/>
            <person name="Serra M."/>
            <person name="Gomez A."/>
        </authorList>
    </citation>
    <scope>NUCLEOTIDE SEQUENCE [LARGE SCALE GENOMIC DNA]</scope>
    <source>
        <strain evidence="2">HYR1</strain>
    </source>
</reference>
<keyword evidence="1" id="KW-0812">Transmembrane</keyword>
<gene>
    <name evidence="2" type="ORF">BpHYR1_050204</name>
</gene>
<sequence length="156" mass="18068">MNLFFDTKLLFYMVLTIICVILRKIAAKNDNFLAEIELTIVFNQLCINKLKIVINLSHCIFYAKKFKKIFQPKILKISSFLFDLNLKRDAKNHVFQLICPIFFSWSMLLFFKLNGLVRTSLVLPGRTDKILTFFSLPASKLPLNILRNSSMLAISA</sequence>
<evidence type="ECO:0000313" key="3">
    <source>
        <dbReference type="Proteomes" id="UP000276133"/>
    </source>
</evidence>
<accession>A0A3M7SFW6</accession>
<evidence type="ECO:0000256" key="1">
    <source>
        <dbReference type="SAM" id="Phobius"/>
    </source>
</evidence>